<dbReference type="InterPro" id="IPR029063">
    <property type="entry name" value="SAM-dependent_MTases_sf"/>
</dbReference>
<dbReference type="AlphaFoldDB" id="A0A6J6E377"/>
<evidence type="ECO:0000256" key="4">
    <source>
        <dbReference type="SAM" id="MobiDB-lite"/>
    </source>
</evidence>
<evidence type="ECO:0000256" key="3">
    <source>
        <dbReference type="ARBA" id="ARBA00022691"/>
    </source>
</evidence>
<dbReference type="PROSITE" id="PS51608">
    <property type="entry name" value="SAM_MT_UBIE"/>
    <property type="match status" value="1"/>
</dbReference>
<dbReference type="InterPro" id="IPR023576">
    <property type="entry name" value="UbiE/COQ5_MeTrFase_CS"/>
</dbReference>
<keyword evidence="2" id="KW-0808">Transferase</keyword>
<reference evidence="5" key="1">
    <citation type="submission" date="2020-05" db="EMBL/GenBank/DDBJ databases">
        <authorList>
            <person name="Chiriac C."/>
            <person name="Salcher M."/>
            <person name="Ghai R."/>
            <person name="Kavagutti S V."/>
        </authorList>
    </citation>
    <scope>NUCLEOTIDE SEQUENCE</scope>
</reference>
<evidence type="ECO:0000313" key="6">
    <source>
        <dbReference type="EMBL" id="CAB4642195.1"/>
    </source>
</evidence>
<dbReference type="PANTHER" id="PTHR43591">
    <property type="entry name" value="METHYLTRANSFERASE"/>
    <property type="match status" value="1"/>
</dbReference>
<dbReference type="EMBL" id="CAEZVY010000060">
    <property type="protein sequence ID" value="CAB4642195.1"/>
    <property type="molecule type" value="Genomic_DNA"/>
</dbReference>
<feature type="region of interest" description="Disordered" evidence="4">
    <location>
        <begin position="230"/>
        <end position="261"/>
    </location>
</feature>
<dbReference type="HAMAP" id="MF_01813">
    <property type="entry name" value="MenG_UbiE_methyltr"/>
    <property type="match status" value="1"/>
</dbReference>
<dbReference type="Gene3D" id="3.40.50.150">
    <property type="entry name" value="Vaccinia Virus protein VP39"/>
    <property type="match status" value="1"/>
</dbReference>
<gene>
    <name evidence="5" type="ORF">UFOPK1684_00573</name>
    <name evidence="6" type="ORF">UFOPK2158_00695</name>
</gene>
<proteinExistence type="inferred from homology"/>
<dbReference type="GO" id="GO:0032259">
    <property type="term" value="P:methylation"/>
    <property type="evidence" value="ECO:0007669"/>
    <property type="project" value="UniProtKB-KW"/>
</dbReference>
<feature type="compositionally biased region" description="Basic and acidic residues" evidence="4">
    <location>
        <begin position="230"/>
        <end position="240"/>
    </location>
</feature>
<dbReference type="PROSITE" id="PS01184">
    <property type="entry name" value="UBIE_2"/>
    <property type="match status" value="1"/>
</dbReference>
<dbReference type="PANTHER" id="PTHR43591:SF24">
    <property type="entry name" value="2-METHOXY-6-POLYPRENYL-1,4-BENZOQUINOL METHYLASE, MITOCHONDRIAL"/>
    <property type="match status" value="1"/>
</dbReference>
<evidence type="ECO:0000313" key="5">
    <source>
        <dbReference type="EMBL" id="CAB4568683.1"/>
    </source>
</evidence>
<sequence>MTTADLSKKPEEVSGMFDEVAKGYDRTNALLSGGNSVLWRIATVRALKIQPGERVLDVAAGTGTSSKALARAGAKVVALDFSPGMVAEGRKRHPDLEFIVGDAEALPFPPATFDAVTISFGLRNVSNPQVALGEMYRVLKPGGRIVICEFSHPPAALVKAGYGTYMKYVMPVITSVASTHKDSYRYLMESIQEWPEQSVLSQWLRGAGFTRVAYRNLTGGIVALHRARTPEDSKVRESVGKRRARPASPSTSSVSIPVQEP</sequence>
<dbReference type="NCBIfam" id="TIGR01934">
    <property type="entry name" value="MenG_MenH_UbiE"/>
    <property type="match status" value="1"/>
</dbReference>
<dbReference type="SUPFAM" id="SSF53335">
    <property type="entry name" value="S-adenosyl-L-methionine-dependent methyltransferases"/>
    <property type="match status" value="1"/>
</dbReference>
<keyword evidence="1" id="KW-0489">Methyltransferase</keyword>
<dbReference type="EMBL" id="CAEZTM010000019">
    <property type="protein sequence ID" value="CAB4568683.1"/>
    <property type="molecule type" value="Genomic_DNA"/>
</dbReference>
<dbReference type="Pfam" id="PF01209">
    <property type="entry name" value="Ubie_methyltran"/>
    <property type="match status" value="1"/>
</dbReference>
<dbReference type="CDD" id="cd02440">
    <property type="entry name" value="AdoMet_MTases"/>
    <property type="match status" value="1"/>
</dbReference>
<accession>A0A6J6E377</accession>
<dbReference type="InterPro" id="IPR004033">
    <property type="entry name" value="UbiE/COQ5_MeTrFase"/>
</dbReference>
<keyword evidence="3" id="KW-0949">S-adenosyl-L-methionine</keyword>
<evidence type="ECO:0000256" key="2">
    <source>
        <dbReference type="ARBA" id="ARBA00022679"/>
    </source>
</evidence>
<protein>
    <submittedName>
        <fullName evidence="5">Unannotated protein</fullName>
    </submittedName>
</protein>
<dbReference type="GO" id="GO:0042181">
    <property type="term" value="P:ketone biosynthetic process"/>
    <property type="evidence" value="ECO:0007669"/>
    <property type="project" value="UniProtKB-ARBA"/>
</dbReference>
<name>A0A6J6E377_9ZZZZ</name>
<organism evidence="5">
    <name type="scientific">freshwater metagenome</name>
    <dbReference type="NCBI Taxonomy" id="449393"/>
    <lineage>
        <taxon>unclassified sequences</taxon>
        <taxon>metagenomes</taxon>
        <taxon>ecological metagenomes</taxon>
    </lineage>
</organism>
<evidence type="ECO:0000256" key="1">
    <source>
        <dbReference type="ARBA" id="ARBA00022603"/>
    </source>
</evidence>
<feature type="compositionally biased region" description="Low complexity" evidence="4">
    <location>
        <begin position="246"/>
        <end position="261"/>
    </location>
</feature>
<dbReference type="GO" id="GO:0008168">
    <property type="term" value="F:methyltransferase activity"/>
    <property type="evidence" value="ECO:0007669"/>
    <property type="project" value="UniProtKB-KW"/>
</dbReference>